<feature type="compositionally biased region" description="Basic and acidic residues" evidence="8">
    <location>
        <begin position="349"/>
        <end position="360"/>
    </location>
</feature>
<dbReference type="AlphaFoldDB" id="A0A7G2CG40"/>
<keyword evidence="6" id="KW-0472">Membrane</keyword>
<dbReference type="InterPro" id="IPR033122">
    <property type="entry name" value="LETM1-like_RBD"/>
</dbReference>
<evidence type="ECO:0000256" key="5">
    <source>
        <dbReference type="ARBA" id="ARBA00023128"/>
    </source>
</evidence>
<gene>
    <name evidence="10" type="ORF">ADEAN_000596800</name>
</gene>
<dbReference type="GO" id="GO:0005743">
    <property type="term" value="C:mitochondrial inner membrane"/>
    <property type="evidence" value="ECO:0007669"/>
    <property type="project" value="UniProtKB-SubCell"/>
</dbReference>
<keyword evidence="4" id="KW-1133">Transmembrane helix</keyword>
<dbReference type="GO" id="GO:0043022">
    <property type="term" value="F:ribosome binding"/>
    <property type="evidence" value="ECO:0007669"/>
    <property type="project" value="InterPro"/>
</dbReference>
<keyword evidence="5 7" id="KW-0496">Mitochondrion</keyword>
<evidence type="ECO:0000256" key="7">
    <source>
        <dbReference type="PROSITE-ProRule" id="PRU01094"/>
    </source>
</evidence>
<keyword evidence="2" id="KW-0812">Transmembrane</keyword>
<dbReference type="PROSITE" id="PS51758">
    <property type="entry name" value="LETM1_RBD"/>
    <property type="match status" value="1"/>
</dbReference>
<organism evidence="10 11">
    <name type="scientific">Angomonas deanei</name>
    <dbReference type="NCBI Taxonomy" id="59799"/>
    <lineage>
        <taxon>Eukaryota</taxon>
        <taxon>Discoba</taxon>
        <taxon>Euglenozoa</taxon>
        <taxon>Kinetoplastea</taxon>
        <taxon>Metakinetoplastina</taxon>
        <taxon>Trypanosomatida</taxon>
        <taxon>Trypanosomatidae</taxon>
        <taxon>Strigomonadinae</taxon>
        <taxon>Angomonas</taxon>
    </lineage>
</organism>
<comment type="subcellular location">
    <subcellularLocation>
        <location evidence="1">Mitochondrion inner membrane</location>
        <topology evidence="1">Single-pass membrane protein</topology>
    </subcellularLocation>
</comment>
<evidence type="ECO:0000256" key="3">
    <source>
        <dbReference type="ARBA" id="ARBA00022792"/>
    </source>
</evidence>
<keyword evidence="11" id="KW-1185">Reference proteome</keyword>
<sequence length="366" mass="41425">MFPGLIPSTFESESQGRNRAFGDAMKTLRARQRVMEFVSATALATFDVEQQEVVRRSVMGDSITPKDIRLIGPYFNRNGVFSVYKIPDSIAIGLGRIVGVHKWYHSIMPTRLVAYNIRGRILRQYHVIREDDRLMRVEGIDKLNDEELILANQTRGMRWTENAETLRVQLEWWNSLSRDPTVPYNTLFWIKPTRYSLRKSMNNLPLEQRRQMLGIQNLPESVRSGLEALCDTVDTASKIVAEPETADKIVEKIADITDSAKMGDKDISSTKSIGVYLTEENVKNMFIKLRKNKSEEEPVLVSEVIEAIGHETHNSTHSVSNLLDAFDYGAGSKPITEAALKSIGARCRSTPEEPKATPDKGRKRKG</sequence>
<dbReference type="EMBL" id="LR877155">
    <property type="protein sequence ID" value="CAD2218479.1"/>
    <property type="molecule type" value="Genomic_DNA"/>
</dbReference>
<feature type="region of interest" description="Disordered" evidence="8">
    <location>
        <begin position="343"/>
        <end position="366"/>
    </location>
</feature>
<evidence type="ECO:0000313" key="10">
    <source>
        <dbReference type="EMBL" id="CAD2218479.1"/>
    </source>
</evidence>
<dbReference type="GO" id="GO:0030003">
    <property type="term" value="P:intracellular monoatomic cation homeostasis"/>
    <property type="evidence" value="ECO:0007669"/>
    <property type="project" value="TreeGrafter"/>
</dbReference>
<dbReference type="PANTHER" id="PTHR14009:SF1">
    <property type="entry name" value="MITOCHONDRIAL PROTON_CALCIUM EXCHANGER PROTEIN"/>
    <property type="match status" value="1"/>
</dbReference>
<dbReference type="PANTHER" id="PTHR14009">
    <property type="entry name" value="LEUCINE ZIPPER-EF-HAND CONTAINING TRANSMEMBRANE PROTEIN"/>
    <property type="match status" value="1"/>
</dbReference>
<feature type="domain" description="Letm1 RBD" evidence="9">
    <location>
        <begin position="26"/>
        <end position="231"/>
    </location>
</feature>
<accession>A0A7G2CG40</accession>
<evidence type="ECO:0000313" key="11">
    <source>
        <dbReference type="Proteomes" id="UP000515908"/>
    </source>
</evidence>
<protein>
    <submittedName>
        <fullName evidence="10">LETM1-like protein, putative</fullName>
    </submittedName>
</protein>
<dbReference type="InterPro" id="IPR044202">
    <property type="entry name" value="LETM1/MDM38-like"/>
</dbReference>
<reference evidence="10 11" key="1">
    <citation type="submission" date="2020-08" db="EMBL/GenBank/DDBJ databases">
        <authorList>
            <person name="Newling K."/>
            <person name="Davey J."/>
            <person name="Forrester S."/>
        </authorList>
    </citation>
    <scope>NUCLEOTIDE SEQUENCE [LARGE SCALE GENOMIC DNA]</scope>
    <source>
        <strain evidence="11">Crithidia deanei Carvalho (ATCC PRA-265)</strain>
    </source>
</reference>
<evidence type="ECO:0000256" key="8">
    <source>
        <dbReference type="SAM" id="MobiDB-lite"/>
    </source>
</evidence>
<dbReference type="Pfam" id="PF07766">
    <property type="entry name" value="LETM1_RBD"/>
    <property type="match status" value="1"/>
</dbReference>
<name>A0A7G2CG40_9TRYP</name>
<evidence type="ECO:0000259" key="9">
    <source>
        <dbReference type="PROSITE" id="PS51758"/>
    </source>
</evidence>
<dbReference type="Proteomes" id="UP000515908">
    <property type="component" value="Chromosome 11"/>
</dbReference>
<evidence type="ECO:0000256" key="2">
    <source>
        <dbReference type="ARBA" id="ARBA00022692"/>
    </source>
</evidence>
<dbReference type="OrthoDB" id="275278at2759"/>
<keyword evidence="3" id="KW-0999">Mitochondrion inner membrane</keyword>
<dbReference type="VEuPathDB" id="TriTrypDB:ADEAN_000596800"/>
<evidence type="ECO:0000256" key="6">
    <source>
        <dbReference type="ARBA" id="ARBA00023136"/>
    </source>
</evidence>
<proteinExistence type="predicted"/>
<evidence type="ECO:0000256" key="1">
    <source>
        <dbReference type="ARBA" id="ARBA00004434"/>
    </source>
</evidence>
<evidence type="ECO:0000256" key="4">
    <source>
        <dbReference type="ARBA" id="ARBA00022989"/>
    </source>
</evidence>